<evidence type="ECO:0000313" key="2">
    <source>
        <dbReference type="Proteomes" id="UP000244005"/>
    </source>
</evidence>
<evidence type="ECO:0000313" key="1">
    <source>
        <dbReference type="EMBL" id="PTQ31820.1"/>
    </source>
</evidence>
<gene>
    <name evidence="1" type="ORF">MARPO_0106s0020</name>
</gene>
<reference evidence="2" key="1">
    <citation type="journal article" date="2017" name="Cell">
        <title>Insights into land plant evolution garnered from the Marchantia polymorpha genome.</title>
        <authorList>
            <person name="Bowman J.L."/>
            <person name="Kohchi T."/>
            <person name="Yamato K.T."/>
            <person name="Jenkins J."/>
            <person name="Shu S."/>
            <person name="Ishizaki K."/>
            <person name="Yamaoka S."/>
            <person name="Nishihama R."/>
            <person name="Nakamura Y."/>
            <person name="Berger F."/>
            <person name="Adam C."/>
            <person name="Aki S.S."/>
            <person name="Althoff F."/>
            <person name="Araki T."/>
            <person name="Arteaga-Vazquez M.A."/>
            <person name="Balasubrmanian S."/>
            <person name="Barry K."/>
            <person name="Bauer D."/>
            <person name="Boehm C.R."/>
            <person name="Briginshaw L."/>
            <person name="Caballero-Perez J."/>
            <person name="Catarino B."/>
            <person name="Chen F."/>
            <person name="Chiyoda S."/>
            <person name="Chovatia M."/>
            <person name="Davies K.M."/>
            <person name="Delmans M."/>
            <person name="Demura T."/>
            <person name="Dierschke T."/>
            <person name="Dolan L."/>
            <person name="Dorantes-Acosta A.E."/>
            <person name="Eklund D.M."/>
            <person name="Florent S.N."/>
            <person name="Flores-Sandoval E."/>
            <person name="Fujiyama A."/>
            <person name="Fukuzawa H."/>
            <person name="Galik B."/>
            <person name="Grimanelli D."/>
            <person name="Grimwood J."/>
            <person name="Grossniklaus U."/>
            <person name="Hamada T."/>
            <person name="Haseloff J."/>
            <person name="Hetherington A.J."/>
            <person name="Higo A."/>
            <person name="Hirakawa Y."/>
            <person name="Hundley H.N."/>
            <person name="Ikeda Y."/>
            <person name="Inoue K."/>
            <person name="Inoue S.I."/>
            <person name="Ishida S."/>
            <person name="Jia Q."/>
            <person name="Kakita M."/>
            <person name="Kanazawa T."/>
            <person name="Kawai Y."/>
            <person name="Kawashima T."/>
            <person name="Kennedy M."/>
            <person name="Kinose K."/>
            <person name="Kinoshita T."/>
            <person name="Kohara Y."/>
            <person name="Koide E."/>
            <person name="Komatsu K."/>
            <person name="Kopischke S."/>
            <person name="Kubo M."/>
            <person name="Kyozuka J."/>
            <person name="Lagercrantz U."/>
            <person name="Lin S.S."/>
            <person name="Lindquist E."/>
            <person name="Lipzen A.M."/>
            <person name="Lu C.W."/>
            <person name="De Luna E."/>
            <person name="Martienssen R.A."/>
            <person name="Minamino N."/>
            <person name="Mizutani M."/>
            <person name="Mizutani M."/>
            <person name="Mochizuki N."/>
            <person name="Monte I."/>
            <person name="Mosher R."/>
            <person name="Nagasaki H."/>
            <person name="Nakagami H."/>
            <person name="Naramoto S."/>
            <person name="Nishitani K."/>
            <person name="Ohtani M."/>
            <person name="Okamoto T."/>
            <person name="Okumura M."/>
            <person name="Phillips J."/>
            <person name="Pollak B."/>
            <person name="Reinders A."/>
            <person name="Rovekamp M."/>
            <person name="Sano R."/>
            <person name="Sawa S."/>
            <person name="Schmid M.W."/>
            <person name="Shirakawa M."/>
            <person name="Solano R."/>
            <person name="Spunde A."/>
            <person name="Suetsugu N."/>
            <person name="Sugano S."/>
            <person name="Sugiyama A."/>
            <person name="Sun R."/>
            <person name="Suzuki Y."/>
            <person name="Takenaka M."/>
            <person name="Takezawa D."/>
            <person name="Tomogane H."/>
            <person name="Tsuzuki M."/>
            <person name="Ueda T."/>
            <person name="Umeda M."/>
            <person name="Ward J.M."/>
            <person name="Watanabe Y."/>
            <person name="Yazaki K."/>
            <person name="Yokoyama R."/>
            <person name="Yoshitake Y."/>
            <person name="Yotsui I."/>
            <person name="Zachgo S."/>
            <person name="Schmutz J."/>
        </authorList>
    </citation>
    <scope>NUCLEOTIDE SEQUENCE [LARGE SCALE GENOMIC DNA]</scope>
    <source>
        <strain evidence="2">Tak-1</strain>
    </source>
</reference>
<dbReference type="AlphaFoldDB" id="A0A2R6WD84"/>
<name>A0A2R6WD84_MARPO</name>
<dbReference type="EMBL" id="KZ772778">
    <property type="protein sequence ID" value="PTQ31820.1"/>
    <property type="molecule type" value="Genomic_DNA"/>
</dbReference>
<dbReference type="Proteomes" id="UP000244005">
    <property type="component" value="Unassembled WGS sequence"/>
</dbReference>
<keyword evidence="2" id="KW-1185">Reference proteome</keyword>
<organism evidence="1 2">
    <name type="scientific">Marchantia polymorpha</name>
    <name type="common">Common liverwort</name>
    <name type="synonym">Marchantia aquatica</name>
    <dbReference type="NCBI Taxonomy" id="3197"/>
    <lineage>
        <taxon>Eukaryota</taxon>
        <taxon>Viridiplantae</taxon>
        <taxon>Streptophyta</taxon>
        <taxon>Embryophyta</taxon>
        <taxon>Marchantiophyta</taxon>
        <taxon>Marchantiopsida</taxon>
        <taxon>Marchantiidae</taxon>
        <taxon>Marchantiales</taxon>
        <taxon>Marchantiaceae</taxon>
        <taxon>Marchantia</taxon>
    </lineage>
</organism>
<protein>
    <submittedName>
        <fullName evidence="1">Uncharacterized protein</fullName>
    </submittedName>
</protein>
<accession>A0A2R6WD84</accession>
<sequence length="171" mass="18832">MLAPLAARACMVSKCSPEASDILHHRLPRRRGETPLSGHQTRLGSREFYCSWRRSSCESVVARGLSICTGAKLELQHQHQHAGRLELLLWDTASLLRSIYSPLPSPPLSAYQALKRPHPMEIIALDATDDELPFARSHELVAAVTVRIGLNDDFHFVSSGRRDETGDGAGG</sequence>
<proteinExistence type="predicted"/>